<dbReference type="Gene3D" id="3.80.20.20">
    <property type="entry name" value="Receptor L-domain"/>
    <property type="match status" value="1"/>
</dbReference>
<dbReference type="InterPro" id="IPR036941">
    <property type="entry name" value="Rcpt_L-dom_sf"/>
</dbReference>
<dbReference type="AlphaFoldDB" id="A0A368GG55"/>
<evidence type="ECO:0000259" key="1">
    <source>
        <dbReference type="Pfam" id="PF01030"/>
    </source>
</evidence>
<dbReference type="SUPFAM" id="SSF52058">
    <property type="entry name" value="L domain-like"/>
    <property type="match status" value="1"/>
</dbReference>
<sequence length="107" mass="12597">MMSSFPKLKNLRLIKQRPREPVLVIEDNPKLYDLEALYDMNFSVHDFKRAVRISNNPNLCIAEDYRDEPFTKKYLSSVRTCSFGQPLDLLIFAKIWIPVFLAVIFKD</sequence>
<comment type="caution">
    <text evidence="2">The sequence shown here is derived from an EMBL/GenBank/DDBJ whole genome shotgun (WGS) entry which is preliminary data.</text>
</comment>
<organism evidence="2 3">
    <name type="scientific">Ancylostoma caninum</name>
    <name type="common">Dog hookworm</name>
    <dbReference type="NCBI Taxonomy" id="29170"/>
    <lineage>
        <taxon>Eukaryota</taxon>
        <taxon>Metazoa</taxon>
        <taxon>Ecdysozoa</taxon>
        <taxon>Nematoda</taxon>
        <taxon>Chromadorea</taxon>
        <taxon>Rhabditida</taxon>
        <taxon>Rhabditina</taxon>
        <taxon>Rhabditomorpha</taxon>
        <taxon>Strongyloidea</taxon>
        <taxon>Ancylostomatidae</taxon>
        <taxon>Ancylostomatinae</taxon>
        <taxon>Ancylostoma</taxon>
    </lineage>
</organism>
<evidence type="ECO:0000313" key="2">
    <source>
        <dbReference type="EMBL" id="RCN43374.1"/>
    </source>
</evidence>
<protein>
    <recommendedName>
        <fullName evidence="1">Receptor L-domain domain-containing protein</fullName>
    </recommendedName>
</protein>
<name>A0A368GG55_ANCCA</name>
<dbReference type="InterPro" id="IPR000494">
    <property type="entry name" value="Rcpt_L-dom"/>
</dbReference>
<accession>A0A368GG55</accession>
<dbReference type="EMBL" id="JOJR01000159">
    <property type="protein sequence ID" value="RCN43374.1"/>
    <property type="molecule type" value="Genomic_DNA"/>
</dbReference>
<dbReference type="OrthoDB" id="5789728at2759"/>
<evidence type="ECO:0000313" key="3">
    <source>
        <dbReference type="Proteomes" id="UP000252519"/>
    </source>
</evidence>
<reference evidence="2 3" key="1">
    <citation type="submission" date="2014-10" db="EMBL/GenBank/DDBJ databases">
        <title>Draft genome of the hookworm Ancylostoma caninum.</title>
        <authorList>
            <person name="Mitreva M."/>
        </authorList>
    </citation>
    <scope>NUCLEOTIDE SEQUENCE [LARGE SCALE GENOMIC DNA]</scope>
    <source>
        <strain evidence="2 3">Baltimore</strain>
    </source>
</reference>
<dbReference type="Pfam" id="PF01030">
    <property type="entry name" value="Recep_L_domain"/>
    <property type="match status" value="1"/>
</dbReference>
<feature type="domain" description="Receptor L-domain" evidence="1">
    <location>
        <begin position="4"/>
        <end position="66"/>
    </location>
</feature>
<proteinExistence type="predicted"/>
<dbReference type="Proteomes" id="UP000252519">
    <property type="component" value="Unassembled WGS sequence"/>
</dbReference>
<gene>
    <name evidence="2" type="ORF">ANCCAN_10638</name>
</gene>
<keyword evidence="3" id="KW-1185">Reference proteome</keyword>